<evidence type="ECO:0000313" key="6">
    <source>
        <dbReference type="EMBL" id="VUD69851.1"/>
    </source>
</evidence>
<dbReference type="OrthoDB" id="560496at2"/>
<reference evidence="6 7" key="1">
    <citation type="submission" date="2019-06" db="EMBL/GenBank/DDBJ databases">
        <authorList>
            <person name="Rodrigo-Torres L."/>
            <person name="Arahal R. D."/>
            <person name="Lucena T."/>
        </authorList>
    </citation>
    <scope>NUCLEOTIDE SEQUENCE [LARGE SCALE GENOMIC DNA]</scope>
    <source>
        <strain evidence="6 7">SB0023/3</strain>
    </source>
</reference>
<sequence length="246" mass="25051">MPDLAFAAAIAVVAALYSAVGQAGGTGYVALMGLVGFASETIKPTALAFNILVAALACIRFYRARLLSWRACYPFGVLGLPFSLLGGALHLPAATYQPVVGVLLLAAGFQMLRGARTAVDKAGLHPPPFRAALLTGGVIGLVSGVTGVGGGIFLAPVILTLGWADTRQTAAISATFNLMNSAAALAGAWATMPALPAALPFWLACVGSGGLVGSWLGARHLRPRTMRLLLAALLLASAVRMIATSL</sequence>
<evidence type="ECO:0000256" key="5">
    <source>
        <dbReference type="RuleBase" id="RU363041"/>
    </source>
</evidence>
<dbReference type="GO" id="GO:0005886">
    <property type="term" value="C:plasma membrane"/>
    <property type="evidence" value="ECO:0007669"/>
    <property type="project" value="UniProtKB-SubCell"/>
</dbReference>
<organism evidence="6 7">
    <name type="scientific">Methylobacterium symbioticum</name>
    <dbReference type="NCBI Taxonomy" id="2584084"/>
    <lineage>
        <taxon>Bacteria</taxon>
        <taxon>Pseudomonadati</taxon>
        <taxon>Pseudomonadota</taxon>
        <taxon>Alphaproteobacteria</taxon>
        <taxon>Hyphomicrobiales</taxon>
        <taxon>Methylobacteriaceae</taxon>
        <taxon>Methylobacterium</taxon>
    </lineage>
</organism>
<dbReference type="AlphaFoldDB" id="A0A509E6Q6"/>
<dbReference type="InterPro" id="IPR051598">
    <property type="entry name" value="TSUP/Inactive_protease-like"/>
</dbReference>
<evidence type="ECO:0000256" key="1">
    <source>
        <dbReference type="ARBA" id="ARBA00004141"/>
    </source>
</evidence>
<keyword evidence="3 5" id="KW-1133">Transmembrane helix</keyword>
<evidence type="ECO:0000256" key="3">
    <source>
        <dbReference type="ARBA" id="ARBA00022989"/>
    </source>
</evidence>
<keyword evidence="4 5" id="KW-0472">Membrane</keyword>
<protein>
    <recommendedName>
        <fullName evidence="5">Probable membrane transporter protein</fullName>
    </recommendedName>
</protein>
<dbReference type="Pfam" id="PF01925">
    <property type="entry name" value="TauE"/>
    <property type="match status" value="1"/>
</dbReference>
<keyword evidence="7" id="KW-1185">Reference proteome</keyword>
<dbReference type="Proteomes" id="UP000410984">
    <property type="component" value="Unassembled WGS sequence"/>
</dbReference>
<evidence type="ECO:0000313" key="7">
    <source>
        <dbReference type="Proteomes" id="UP000410984"/>
    </source>
</evidence>
<dbReference type="EMBL" id="CABFPH010000003">
    <property type="protein sequence ID" value="VUD69851.1"/>
    <property type="molecule type" value="Genomic_DNA"/>
</dbReference>
<evidence type="ECO:0000256" key="4">
    <source>
        <dbReference type="ARBA" id="ARBA00023136"/>
    </source>
</evidence>
<name>A0A509E6Q6_9HYPH</name>
<dbReference type="PANTHER" id="PTHR43701">
    <property type="entry name" value="MEMBRANE TRANSPORTER PROTEIN MJ0441-RELATED"/>
    <property type="match status" value="1"/>
</dbReference>
<gene>
    <name evidence="6" type="ORF">MET9862_00411</name>
</gene>
<feature type="transmembrane region" description="Helical" evidence="5">
    <location>
        <begin position="45"/>
        <end position="62"/>
    </location>
</feature>
<evidence type="ECO:0000256" key="2">
    <source>
        <dbReference type="ARBA" id="ARBA00022692"/>
    </source>
</evidence>
<feature type="transmembrane region" description="Helical" evidence="5">
    <location>
        <begin position="225"/>
        <end position="243"/>
    </location>
</feature>
<keyword evidence="5" id="KW-1003">Cell membrane</keyword>
<feature type="transmembrane region" description="Helical" evidence="5">
    <location>
        <begin position="71"/>
        <end position="89"/>
    </location>
</feature>
<feature type="transmembrane region" description="Helical" evidence="5">
    <location>
        <begin position="133"/>
        <end position="159"/>
    </location>
</feature>
<proteinExistence type="inferred from homology"/>
<dbReference type="InterPro" id="IPR002781">
    <property type="entry name" value="TM_pro_TauE-like"/>
</dbReference>
<keyword evidence="2 5" id="KW-0812">Transmembrane</keyword>
<comment type="subcellular location">
    <subcellularLocation>
        <location evidence="5">Cell membrane</location>
        <topology evidence="5">Multi-pass membrane protein</topology>
    </subcellularLocation>
    <subcellularLocation>
        <location evidence="1">Membrane</location>
        <topology evidence="1">Multi-pass membrane protein</topology>
    </subcellularLocation>
</comment>
<dbReference type="RefSeq" id="WP_142581445.1">
    <property type="nucleotide sequence ID" value="NZ_CABFPH010000003.1"/>
</dbReference>
<feature type="transmembrane region" description="Helical" evidence="5">
    <location>
        <begin position="199"/>
        <end position="218"/>
    </location>
</feature>
<comment type="similarity">
    <text evidence="5">Belongs to the 4-toluene sulfonate uptake permease (TSUP) (TC 2.A.102) family.</text>
</comment>
<dbReference type="PANTHER" id="PTHR43701:SF5">
    <property type="entry name" value="MEMBRANE TRANSPORTER PROTEIN-RELATED"/>
    <property type="match status" value="1"/>
</dbReference>
<accession>A0A509E6Q6</accession>